<keyword evidence="3" id="KW-0408">Iron</keyword>
<comment type="caution">
    <text evidence="6">The sequence shown here is derived from an EMBL/GenBank/DDBJ whole genome shotgun (WGS) entry which is preliminary data.</text>
</comment>
<evidence type="ECO:0000256" key="4">
    <source>
        <dbReference type="ARBA" id="ARBA00023014"/>
    </source>
</evidence>
<evidence type="ECO:0000313" key="6">
    <source>
        <dbReference type="EMBL" id="MBC3898748.1"/>
    </source>
</evidence>
<keyword evidence="2" id="KW-0479">Metal-binding</keyword>
<reference evidence="6 7" key="1">
    <citation type="journal article" date="2020" name="mSystems">
        <title>Defining Genomic and Predicted Metabolic Features of the Acetobacterium Genus.</title>
        <authorList>
            <person name="Ross D.E."/>
            <person name="Marshall C.W."/>
            <person name="Gulliver D."/>
            <person name="May H.D."/>
            <person name="Norman R.S."/>
        </authorList>
    </citation>
    <scope>NUCLEOTIDE SEQUENCE [LARGE SCALE GENOMIC DNA]</scope>
    <source>
        <strain evidence="6 7">DSM 4132</strain>
    </source>
</reference>
<organism evidence="6 7">
    <name type="scientific">Acetobacterium malicum</name>
    <dbReference type="NCBI Taxonomy" id="52692"/>
    <lineage>
        <taxon>Bacteria</taxon>
        <taxon>Bacillati</taxon>
        <taxon>Bacillota</taxon>
        <taxon>Clostridia</taxon>
        <taxon>Eubacteriales</taxon>
        <taxon>Eubacteriaceae</taxon>
        <taxon>Acetobacterium</taxon>
    </lineage>
</organism>
<feature type="domain" description="4Fe-4S" evidence="5">
    <location>
        <begin position="109"/>
        <end position="169"/>
    </location>
</feature>
<evidence type="ECO:0000256" key="3">
    <source>
        <dbReference type="ARBA" id="ARBA00023004"/>
    </source>
</evidence>
<evidence type="ECO:0000259" key="5">
    <source>
        <dbReference type="PROSITE" id="PS51656"/>
    </source>
</evidence>
<dbReference type="Proteomes" id="UP000622405">
    <property type="component" value="Unassembled WGS sequence"/>
</dbReference>
<dbReference type="Gene3D" id="1.10.15.40">
    <property type="entry name" value="Electron transport complex subunit B, putative Fe-S cluster"/>
    <property type="match status" value="1"/>
</dbReference>
<dbReference type="InterPro" id="IPR007202">
    <property type="entry name" value="4Fe-4S_dom"/>
</dbReference>
<keyword evidence="7" id="KW-1185">Reference proteome</keyword>
<dbReference type="EMBL" id="WJBE01000002">
    <property type="protein sequence ID" value="MBC3898748.1"/>
    <property type="molecule type" value="Genomic_DNA"/>
</dbReference>
<dbReference type="Pfam" id="PF04060">
    <property type="entry name" value="FeS"/>
    <property type="match status" value="1"/>
</dbReference>
<dbReference type="PROSITE" id="PS51656">
    <property type="entry name" value="4FE4S"/>
    <property type="match status" value="1"/>
</dbReference>
<sequence>MYLPVISLIYIKPCTTGGGRIKFRAKLSNPVPEVMLYLNTIIKTGLYIPSAKTFTYKIGSHIINIHDNKLTCTQLTNEAQCYEMIDHIHELINETWENRENIIPNEETRERPSAIQLYKLLPKKIGCKVCGQGSCMGFASKLILGTCRLSQCTLMKEEAYAPNYLSLEAHLQLMGYETDEA</sequence>
<protein>
    <recommendedName>
        <fullName evidence="5">4Fe-4S domain-containing protein</fullName>
    </recommendedName>
</protein>
<evidence type="ECO:0000313" key="7">
    <source>
        <dbReference type="Proteomes" id="UP000622405"/>
    </source>
</evidence>
<keyword evidence="4" id="KW-0411">Iron-sulfur</keyword>
<proteinExistence type="predicted"/>
<dbReference type="RefSeq" id="WP_186893353.1">
    <property type="nucleotide sequence ID" value="NZ_WJBE01000002.1"/>
</dbReference>
<gene>
    <name evidence="6" type="ORF">GH811_03860</name>
</gene>
<keyword evidence="1" id="KW-0004">4Fe-4S</keyword>
<evidence type="ECO:0000256" key="1">
    <source>
        <dbReference type="ARBA" id="ARBA00022485"/>
    </source>
</evidence>
<evidence type="ECO:0000256" key="2">
    <source>
        <dbReference type="ARBA" id="ARBA00022723"/>
    </source>
</evidence>
<accession>A0ABR6YU95</accession>
<name>A0ABR6YU95_9FIRM</name>